<comment type="catalytic activity">
    <reaction evidence="10">
        <text>a 1,2-diacyl-sn-glycero-3-phospho-L-serine(in) = a 1,2-diacyl-sn-glycero-3-phospho-L-serine(out)</text>
        <dbReference type="Rhea" id="RHEA:38663"/>
        <dbReference type="ChEBI" id="CHEBI:57262"/>
    </reaction>
</comment>
<dbReference type="GO" id="GO:0034045">
    <property type="term" value="C:phagophore assembly site membrane"/>
    <property type="evidence" value="ECO:0007669"/>
    <property type="project" value="UniProtKB-SubCell"/>
</dbReference>
<evidence type="ECO:0000256" key="2">
    <source>
        <dbReference type="ARBA" id="ARBA00004623"/>
    </source>
</evidence>
<feature type="region of interest" description="Disordered" evidence="13">
    <location>
        <begin position="1765"/>
        <end position="1786"/>
    </location>
</feature>
<evidence type="ECO:0000256" key="7">
    <source>
        <dbReference type="ARBA" id="ARBA00023006"/>
    </source>
</evidence>
<dbReference type="GO" id="GO:0000422">
    <property type="term" value="P:autophagy of mitochondrion"/>
    <property type="evidence" value="ECO:0007669"/>
    <property type="project" value="TreeGrafter"/>
</dbReference>
<feature type="region of interest" description="Disordered" evidence="13">
    <location>
        <begin position="454"/>
        <end position="527"/>
    </location>
</feature>
<comment type="caution">
    <text evidence="14">The sequence shown here is derived from an EMBL/GenBank/DDBJ whole genome shotgun (WGS) entry which is preliminary data.</text>
</comment>
<comment type="similarity">
    <text evidence="3">Belongs to the ATG2 family.</text>
</comment>
<evidence type="ECO:0000256" key="8">
    <source>
        <dbReference type="ARBA" id="ARBA00023055"/>
    </source>
</evidence>
<dbReference type="InterPro" id="IPR026849">
    <property type="entry name" value="ATG2"/>
</dbReference>
<dbReference type="GO" id="GO:0061709">
    <property type="term" value="P:reticulophagy"/>
    <property type="evidence" value="ECO:0007669"/>
    <property type="project" value="TreeGrafter"/>
</dbReference>
<dbReference type="EMBL" id="QGMH01000001">
    <property type="protein sequence ID" value="TVY31138.1"/>
    <property type="molecule type" value="Genomic_DNA"/>
</dbReference>
<keyword evidence="5" id="KW-0813">Transport</keyword>
<dbReference type="Pfam" id="PF13329">
    <property type="entry name" value="ATG2_CAD"/>
    <property type="match status" value="1"/>
</dbReference>
<comment type="subcellular location">
    <subcellularLocation>
        <location evidence="1">Endoplasmic reticulum membrane</location>
        <topology evidence="1">Peripheral membrane protein</topology>
    </subcellularLocation>
    <subcellularLocation>
        <location evidence="2">Preautophagosomal structure membrane</location>
        <topology evidence="2">Peripheral membrane protein</topology>
    </subcellularLocation>
</comment>
<keyword evidence="6" id="KW-0256">Endoplasmic reticulum</keyword>
<keyword evidence="8" id="KW-0445">Lipid transport</keyword>
<organism evidence="14 15">
    <name type="scientific">Lachnellula hyalina</name>
    <dbReference type="NCBI Taxonomy" id="1316788"/>
    <lineage>
        <taxon>Eukaryota</taxon>
        <taxon>Fungi</taxon>
        <taxon>Dikarya</taxon>
        <taxon>Ascomycota</taxon>
        <taxon>Pezizomycotina</taxon>
        <taxon>Leotiomycetes</taxon>
        <taxon>Helotiales</taxon>
        <taxon>Lachnaceae</taxon>
        <taxon>Lachnellula</taxon>
    </lineage>
</organism>
<dbReference type="RefSeq" id="XP_031009920.1">
    <property type="nucleotide sequence ID" value="XM_031145004.1"/>
</dbReference>
<evidence type="ECO:0000313" key="14">
    <source>
        <dbReference type="EMBL" id="TVY31138.1"/>
    </source>
</evidence>
<dbReference type="GO" id="GO:0006869">
    <property type="term" value="P:lipid transport"/>
    <property type="evidence" value="ECO:0007669"/>
    <property type="project" value="UniProtKB-KW"/>
</dbReference>
<feature type="region of interest" description="Disordered" evidence="13">
    <location>
        <begin position="113"/>
        <end position="168"/>
    </location>
</feature>
<dbReference type="GO" id="GO:0034727">
    <property type="term" value="P:piecemeal microautophagy of the nucleus"/>
    <property type="evidence" value="ECO:0007669"/>
    <property type="project" value="TreeGrafter"/>
</dbReference>
<evidence type="ECO:0000256" key="3">
    <source>
        <dbReference type="ARBA" id="ARBA00009714"/>
    </source>
</evidence>
<dbReference type="OrthoDB" id="18982at2759"/>
<reference evidence="14 15" key="1">
    <citation type="submission" date="2018-05" db="EMBL/GenBank/DDBJ databases">
        <title>Genome sequencing and assembly of the regulated plant pathogen Lachnellula willkommii and related sister species for the development of diagnostic species identification markers.</title>
        <authorList>
            <person name="Giroux E."/>
            <person name="Bilodeau G."/>
        </authorList>
    </citation>
    <scope>NUCLEOTIDE SEQUENCE [LARGE SCALE GENOMIC DNA]</scope>
    <source>
        <strain evidence="14 15">CBS 185.66</strain>
    </source>
</reference>
<dbReference type="GO" id="GO:0043495">
    <property type="term" value="F:protein-membrane adaptor activity"/>
    <property type="evidence" value="ECO:0007669"/>
    <property type="project" value="TreeGrafter"/>
</dbReference>
<keyword evidence="7" id="KW-0072">Autophagy</keyword>
<dbReference type="GO" id="GO:0061908">
    <property type="term" value="C:phagophore"/>
    <property type="evidence" value="ECO:0007669"/>
    <property type="project" value="TreeGrafter"/>
</dbReference>
<evidence type="ECO:0000256" key="12">
    <source>
        <dbReference type="ARBA" id="ARBA00024631"/>
    </source>
</evidence>
<evidence type="ECO:0000256" key="10">
    <source>
        <dbReference type="ARBA" id="ARBA00024479"/>
    </source>
</evidence>
<feature type="region of interest" description="Disordered" evidence="13">
    <location>
        <begin position="611"/>
        <end position="656"/>
    </location>
</feature>
<evidence type="ECO:0000313" key="15">
    <source>
        <dbReference type="Proteomes" id="UP000431533"/>
    </source>
</evidence>
<dbReference type="GO" id="GO:0000045">
    <property type="term" value="P:autophagosome assembly"/>
    <property type="evidence" value="ECO:0007669"/>
    <property type="project" value="TreeGrafter"/>
</dbReference>
<evidence type="ECO:0000256" key="9">
    <source>
        <dbReference type="ARBA" id="ARBA00023136"/>
    </source>
</evidence>
<feature type="region of interest" description="Disordered" evidence="13">
    <location>
        <begin position="669"/>
        <end position="709"/>
    </location>
</feature>
<evidence type="ECO:0000256" key="4">
    <source>
        <dbReference type="ARBA" id="ARBA00018070"/>
    </source>
</evidence>
<feature type="region of interest" description="Disordered" evidence="13">
    <location>
        <begin position="1545"/>
        <end position="1567"/>
    </location>
</feature>
<dbReference type="PANTHER" id="PTHR13190">
    <property type="entry name" value="AUTOPHAGY-RELATED 2, ISOFORM A"/>
    <property type="match status" value="1"/>
</dbReference>
<feature type="compositionally biased region" description="Low complexity" evidence="13">
    <location>
        <begin position="670"/>
        <end position="690"/>
    </location>
</feature>
<sequence length="2209" mass="239643">MASYFQTSWLFPEYFKSSSMPKRLLQYVLSKLEILDTDDLDLEKLDIAWGKNSTVEFRDVGLRLRKLETLLQLPPSFELVKARVLLLRLTIPVDVYNSPIIVEVDGVEGQLRVKSKPEKNTKSAPRKNHNWKGRQPRSRSSGNKPSRTGGHSGRRESDFTDDDDLDPALPTAADLAQSFLQTEPENAKAELEAALLSETQELGTASSVMSDDGELPIGTGAPLSLPTFITNFLQGMADRLEVRIHGITLNLELEIPNESSRSPTVNSADTVTVQLRVETVDVEGVTQELEESTILGEDSPKLLYKEGKRLISLSNIRGALISEASLFSSLARSSGLSSPSAAHSDVSEDRRAAFKATHPRGSTIRTFDGASSDRSSTASSAGLSTTSLPRNSSDIQSLSGSVVASDSGRFDDASEDGEASHMGDSTRGGLSDVGDSIYQNSAYLDQLTESQYLDEEDEQENLSHSLSYSHNPQASIRRSSPLLTPKASMRFPSTLEREADDSGSAAEPRSPAMLQSNILPTRPHSRFSEGRVSISQAFLPADLSSHLSAEGASSEILAQNIPDTAAKASESDEEDGASTPMGEHDLAESQLFSHEDAESMYMSAISHASSTAKVPGGWANSSSDGSDEDVPSSPHSPTLPKTENDSRDNLQHAQKHSPMQTIADLHYMERSSSSVASSLRISKASSSSPPQKQPSPPVLQMSSGTSELSITSSDEYSKLSKQVFNIDRVDIYIPGSRPSRIAEPENIARSTFDGRSETSQSTSVNVPGAFSTHLPKKKTSSEGPQVSVEAPTTASVKGMQSDDKAIEIQIGQLSTQFDISVGRLIFKLVQQLQEALNQDAPPSTRTEPDTTSTSLNIKLSATKISVMFLERLEGTLGSAQAASDEGRPGRPQDNDVLLRTTLEGLSVNTVASQSTTKTTATLKKFVFGYAQESIISFDADLQMRASVRDLKASDGIDVRVHISTTEDVTRCEVITLPMHVAIDLQRLDETFSWFGGLSSVLNLGSSIASNTTVTASSPSKPKPRGVRFETPIKPGDKSLVAQNKADVRIGGFVLDLVGADCSIGVETSAVKIVNRDEGIGVFVQATRLSGPHLRHSNEDPAIIADINSIRVEFLPSPKDADLARLLALITPSKSKYDEDDDILLDTLMRQRRHGPVLRLNFDDFQVRMARLDELNYLPDLGEEVSRLATVAKYLPDDERPGLLALITVHKFDVHIDVNNTVGTVQLSSRDIEVAQITLPALVATRINTISVRRNGSEEIIGATTDPEQQQPSTRFPAIMARMIGDEMEPVIKIKLWNVKIEYRVPTLLTLLGLLDNASPQDMSASLAASVATLTDFARSKAAQVAHPPAPSPPASKPIAVDIVMRDCSLALNPLGLPSKLLIVLSEAHLSATLPKDQNTSASLELSKASLLIVDNVSHLVSGDLSNRPKRHSFDGGSSQVADLCAMGYVSVSYISSAKAEVKVTAGEDAEHSIDVQLRDDLFVLETCADSTQTLIAILNGLAPPSVPSKETKYRTKVIPVHDLLASLSGDAFGTAEGDYNFDDDFGLNEGSDAEDFGGDGPEDLDFDSHFYQQDGDEEYDEAILEDEGGLSASTQLSTRDTRDGVLLESFIEPEAEEEVGELDFHENHFGTGSVQGTAHRWNSTKNTYDRSNASKVRKSPLKVCVRDVHIIWNLFDGYDWQNTRDTITKAVQDVESQAIERRARNDRRSTFDQDIDDEDTVIGDFLFNSIYIGVPGNRDPRELAAAINQELNDTATETESIATTYISSSPSRQGSSRQPKPKKLRLNRSKHHKITFELRGVSVDLVTFPPGTGETQSSVDVRVNDLEIFDHVPTSTWRKFATYMQDAGERESGTSMIHLEILNVKPIPDLAASEIVLKATVLPLRLHVDQDALDFITRFFEFKEDSSAPSHSAPGDVPFIQRAEINSVQVKLDFKPKRVDYAGLRSGHTTEFMNFIILDGADMELRHTIIYGVSGFDKLGKCLNDIWMPEIKRNQLPGILAGLAPVRSIVNVGGGFKHLITVPIKEYKKDGRVVRGISKGASAFAKTTGTELVKLGAKVAIGVQTVLQGAEGFLGPISEGTMSTAEDDDSEDKKQISLYANQPVGVFQGLRGGYAGLQRDLVLARDAIIAVPGEVMESGNAAGVLRAVRKHGPTVILRPAIGVAKAGGQILMGATNSLDPVNLQRADAARFESLKLTCVAEIQEALMKL</sequence>
<evidence type="ECO:0000256" key="5">
    <source>
        <dbReference type="ARBA" id="ARBA00022448"/>
    </source>
</evidence>
<proteinExistence type="inferred from homology"/>
<feature type="compositionally biased region" description="Basic residues" evidence="13">
    <location>
        <begin position="124"/>
        <end position="137"/>
    </location>
</feature>
<evidence type="ECO:0000256" key="11">
    <source>
        <dbReference type="ARBA" id="ARBA00024615"/>
    </source>
</evidence>
<evidence type="ECO:0000256" key="13">
    <source>
        <dbReference type="SAM" id="MobiDB-lite"/>
    </source>
</evidence>
<feature type="compositionally biased region" description="Polar residues" evidence="13">
    <location>
        <begin position="462"/>
        <end position="482"/>
    </location>
</feature>
<evidence type="ECO:0000256" key="1">
    <source>
        <dbReference type="ARBA" id="ARBA00004406"/>
    </source>
</evidence>
<feature type="compositionally biased region" description="Low complexity" evidence="13">
    <location>
        <begin position="1767"/>
        <end position="1778"/>
    </location>
</feature>
<dbReference type="GO" id="GO:0032266">
    <property type="term" value="F:phosphatidylinositol-3-phosphate binding"/>
    <property type="evidence" value="ECO:0007669"/>
    <property type="project" value="TreeGrafter"/>
</dbReference>
<comment type="catalytic activity">
    <reaction evidence="12">
        <text>a 1,2-diacyl-sn-glycero-3-phosphocholine(in) = a 1,2-diacyl-sn-glycero-3-phosphocholine(out)</text>
        <dbReference type="Rhea" id="RHEA:38571"/>
        <dbReference type="ChEBI" id="CHEBI:57643"/>
    </reaction>
</comment>
<feature type="compositionally biased region" description="Low complexity" evidence="13">
    <location>
        <begin position="368"/>
        <end position="388"/>
    </location>
</feature>
<feature type="region of interest" description="Disordered" evidence="13">
    <location>
        <begin position="751"/>
        <end position="800"/>
    </location>
</feature>
<feature type="compositionally biased region" description="Acidic residues" evidence="13">
    <location>
        <begin position="1545"/>
        <end position="1565"/>
    </location>
</feature>
<protein>
    <recommendedName>
        <fullName evidence="4">Autophagy-related protein 2</fullName>
    </recommendedName>
</protein>
<feature type="region of interest" description="Disordered" evidence="13">
    <location>
        <begin position="337"/>
        <end position="434"/>
    </location>
</feature>
<dbReference type="GeneID" id="41980208"/>
<feature type="compositionally biased region" description="Polar residues" evidence="13">
    <location>
        <begin position="389"/>
        <end position="404"/>
    </location>
</feature>
<gene>
    <name evidence="14" type="primary">atg2</name>
    <name evidence="14" type="ORF">LHYA1_G000010</name>
</gene>
<dbReference type="GO" id="GO:0061723">
    <property type="term" value="P:glycophagy"/>
    <property type="evidence" value="ECO:0007669"/>
    <property type="project" value="TreeGrafter"/>
</dbReference>
<evidence type="ECO:0000256" key="6">
    <source>
        <dbReference type="ARBA" id="ARBA00022824"/>
    </source>
</evidence>
<keyword evidence="9" id="KW-0472">Membrane</keyword>
<dbReference type="PANTHER" id="PTHR13190:SF1">
    <property type="entry name" value="AUTOPHAGY-RELATED 2, ISOFORM A"/>
    <property type="match status" value="1"/>
</dbReference>
<dbReference type="GO" id="GO:0005789">
    <property type="term" value="C:endoplasmic reticulum membrane"/>
    <property type="evidence" value="ECO:0007669"/>
    <property type="project" value="UniProtKB-SubCell"/>
</dbReference>
<accession>A0A8H8U4B0</accession>
<dbReference type="Proteomes" id="UP000431533">
    <property type="component" value="Unassembled WGS sequence"/>
</dbReference>
<feature type="compositionally biased region" description="Low complexity" evidence="13">
    <location>
        <begin position="698"/>
        <end position="709"/>
    </location>
</feature>
<comment type="catalytic activity">
    <reaction evidence="11">
        <text>a 1,2-diacyl-sn-glycero-3-phosphoethanolamine(in) = a 1,2-diacyl-sn-glycero-3-phosphoethanolamine(out)</text>
        <dbReference type="Rhea" id="RHEA:38895"/>
        <dbReference type="ChEBI" id="CHEBI:64612"/>
    </reaction>
</comment>
<name>A0A8H8U4B0_9HELO</name>
<keyword evidence="15" id="KW-1185">Reference proteome</keyword>